<evidence type="ECO:0000256" key="6">
    <source>
        <dbReference type="ARBA" id="ARBA00023136"/>
    </source>
</evidence>
<comment type="caution">
    <text evidence="9">The sequence shown here is derived from an EMBL/GenBank/DDBJ whole genome shotgun (WGS) entry which is preliminary data.</text>
</comment>
<keyword evidence="5 7" id="KW-0496">Mitochondrion</keyword>
<evidence type="ECO:0000313" key="10">
    <source>
        <dbReference type="Proteomes" id="UP001359485"/>
    </source>
</evidence>
<sequence>MSVSKIFKRVLIPCAAGVTNKDALEPKCGDNDEPGVKPSALPIYSKKCTECVPPKVVSSPPSSMEETVGNIRRELWVWQDNLRGYRHKVVDVYRQGFAKADSAVEYLREETHGPQRLGAIALSGLAGYILGMRRGRFRRVMYALTGATGMAAVCYPTETVDCLESVVLEARRYFIVAYHFIYGETPKMPGWLEKLTGDMGLAVSKSTENKTRPVEDLRRTPFGSKQPGRKFRGENGHRSDREKERIAEFSWKN</sequence>
<feature type="region of interest" description="Disordered" evidence="8">
    <location>
        <begin position="205"/>
        <end position="253"/>
    </location>
</feature>
<keyword evidence="6" id="KW-0472">Membrane</keyword>
<protein>
    <recommendedName>
        <fullName evidence="7">MICOS complex subunit</fullName>
    </recommendedName>
</protein>
<dbReference type="Proteomes" id="UP001359485">
    <property type="component" value="Unassembled WGS sequence"/>
</dbReference>
<proteinExistence type="inferred from homology"/>
<keyword evidence="7" id="KW-0999">Mitochondrion inner membrane</keyword>
<evidence type="ECO:0000313" key="9">
    <source>
        <dbReference type="EMBL" id="KAK6633398.1"/>
    </source>
</evidence>
<dbReference type="EMBL" id="JAWJWF010000004">
    <property type="protein sequence ID" value="KAK6633398.1"/>
    <property type="molecule type" value="Genomic_DNA"/>
</dbReference>
<evidence type="ECO:0000256" key="8">
    <source>
        <dbReference type="SAM" id="MobiDB-lite"/>
    </source>
</evidence>
<comment type="subunit">
    <text evidence="7">Component of the mitochondrial contact site and cristae organizing system (MICOS) complex.</text>
</comment>
<accession>A0ABR1B1K5</accession>
<organism evidence="9 10">
    <name type="scientific">Polyplax serrata</name>
    <name type="common">Common mouse louse</name>
    <dbReference type="NCBI Taxonomy" id="468196"/>
    <lineage>
        <taxon>Eukaryota</taxon>
        <taxon>Metazoa</taxon>
        <taxon>Ecdysozoa</taxon>
        <taxon>Arthropoda</taxon>
        <taxon>Hexapoda</taxon>
        <taxon>Insecta</taxon>
        <taxon>Pterygota</taxon>
        <taxon>Neoptera</taxon>
        <taxon>Paraneoptera</taxon>
        <taxon>Psocodea</taxon>
        <taxon>Troctomorpha</taxon>
        <taxon>Phthiraptera</taxon>
        <taxon>Anoplura</taxon>
        <taxon>Polyplacidae</taxon>
        <taxon>Polyplax</taxon>
    </lineage>
</organism>
<comment type="function">
    <text evidence="7">Component of the MICOS complex, a large protein complex of the mitochondrial inner membrane that plays crucial roles in the maintenance of crista junctions, inner membrane architecture, and formation of contact sites to the outer membrane.</text>
</comment>
<evidence type="ECO:0000256" key="7">
    <source>
        <dbReference type="RuleBase" id="RU363021"/>
    </source>
</evidence>
<feature type="compositionally biased region" description="Basic and acidic residues" evidence="8">
    <location>
        <begin position="231"/>
        <end position="247"/>
    </location>
</feature>
<keyword evidence="10" id="KW-1185">Reference proteome</keyword>
<evidence type="ECO:0000256" key="5">
    <source>
        <dbReference type="ARBA" id="ARBA00023128"/>
    </source>
</evidence>
<dbReference type="PANTHER" id="PTHR14564">
    <property type="entry name" value="MICOS COMPLEX SUBUNIT MIC26 / MIC27 FAMILY MEMBER"/>
    <property type="match status" value="1"/>
</dbReference>
<dbReference type="InterPro" id="IPR033182">
    <property type="entry name" value="MIC26/MIC27_animal"/>
</dbReference>
<dbReference type="InterPro" id="IPR019166">
    <property type="entry name" value="MIC26/MIC27"/>
</dbReference>
<evidence type="ECO:0000256" key="4">
    <source>
        <dbReference type="ARBA" id="ARBA00022989"/>
    </source>
</evidence>
<reference evidence="9 10" key="1">
    <citation type="submission" date="2023-09" db="EMBL/GenBank/DDBJ databases">
        <title>Genomes of two closely related lineages of the louse Polyplax serrata with different host specificities.</title>
        <authorList>
            <person name="Martinu J."/>
            <person name="Tarabai H."/>
            <person name="Stefka J."/>
            <person name="Hypsa V."/>
        </authorList>
    </citation>
    <scope>NUCLEOTIDE SEQUENCE [LARGE SCALE GENOMIC DNA]</scope>
    <source>
        <strain evidence="9">98ZLc_SE</strain>
    </source>
</reference>
<name>A0ABR1B1K5_POLSC</name>
<comment type="subcellular location">
    <subcellularLocation>
        <location evidence="7">Mitochondrion inner membrane</location>
    </subcellularLocation>
    <subcellularLocation>
        <location evidence="1">Mitochondrion membrane</location>
    </subcellularLocation>
</comment>
<evidence type="ECO:0000256" key="3">
    <source>
        <dbReference type="ARBA" id="ARBA00022692"/>
    </source>
</evidence>
<evidence type="ECO:0000256" key="1">
    <source>
        <dbReference type="ARBA" id="ARBA00004325"/>
    </source>
</evidence>
<keyword evidence="4" id="KW-1133">Transmembrane helix</keyword>
<keyword evidence="3" id="KW-0812">Transmembrane</keyword>
<feature type="compositionally biased region" description="Basic and acidic residues" evidence="8">
    <location>
        <begin position="207"/>
        <end position="219"/>
    </location>
</feature>
<dbReference type="Pfam" id="PF09769">
    <property type="entry name" value="ApoO"/>
    <property type="match status" value="1"/>
</dbReference>
<comment type="similarity">
    <text evidence="2">Belongs to the apolipoprotein O/MICOS complex subunit Mic27 family.</text>
</comment>
<evidence type="ECO:0000256" key="2">
    <source>
        <dbReference type="ARBA" id="ARBA00010904"/>
    </source>
</evidence>
<gene>
    <name evidence="9" type="ORF">RUM44_004000</name>
</gene>